<keyword evidence="7" id="KW-0998">Cell outer membrane</keyword>
<dbReference type="Gene3D" id="1.20.1600.10">
    <property type="entry name" value="Outer membrane efflux proteins (OEP)"/>
    <property type="match status" value="1"/>
</dbReference>
<dbReference type="NCBIfam" id="TIGR01844">
    <property type="entry name" value="type_I_sec_TolC"/>
    <property type="match status" value="1"/>
</dbReference>
<dbReference type="SUPFAM" id="SSF56954">
    <property type="entry name" value="Outer membrane efflux proteins (OEP)"/>
    <property type="match status" value="1"/>
</dbReference>
<dbReference type="RefSeq" id="WP_256762860.1">
    <property type="nucleotide sequence ID" value="NZ_JANIGO010000001.1"/>
</dbReference>
<keyword evidence="4" id="KW-1134">Transmembrane beta strand</keyword>
<evidence type="ECO:0000256" key="6">
    <source>
        <dbReference type="ARBA" id="ARBA00023136"/>
    </source>
</evidence>
<dbReference type="InterPro" id="IPR003423">
    <property type="entry name" value="OMP_efflux"/>
</dbReference>
<dbReference type="Pfam" id="PF02321">
    <property type="entry name" value="OEP"/>
    <property type="match status" value="2"/>
</dbReference>
<reference evidence="10 11" key="1">
    <citation type="submission" date="2022-07" db="EMBL/GenBank/DDBJ databases">
        <authorList>
            <person name="Xamxidin M."/>
            <person name="Wu M."/>
        </authorList>
    </citation>
    <scope>NUCLEOTIDE SEQUENCE [LARGE SCALE GENOMIC DNA]</scope>
    <source>
        <strain evidence="10 11">NBRC 111650</strain>
    </source>
</reference>
<evidence type="ECO:0000256" key="8">
    <source>
        <dbReference type="SAM" id="Coils"/>
    </source>
</evidence>
<comment type="similarity">
    <text evidence="2">Belongs to the outer membrane factor (OMF) (TC 1.B.17) family.</text>
</comment>
<dbReference type="InterPro" id="IPR010130">
    <property type="entry name" value="T1SS_OMP_TolC"/>
</dbReference>
<keyword evidence="9" id="KW-0732">Signal</keyword>
<dbReference type="EMBL" id="JANIGO010000001">
    <property type="protein sequence ID" value="MCQ8895187.1"/>
    <property type="molecule type" value="Genomic_DNA"/>
</dbReference>
<evidence type="ECO:0000256" key="5">
    <source>
        <dbReference type="ARBA" id="ARBA00022692"/>
    </source>
</evidence>
<name>A0ABT1WCE1_9BURK</name>
<feature type="coiled-coil region" evidence="8">
    <location>
        <begin position="156"/>
        <end position="183"/>
    </location>
</feature>
<dbReference type="InterPro" id="IPR051906">
    <property type="entry name" value="TolC-like"/>
</dbReference>
<evidence type="ECO:0000256" key="4">
    <source>
        <dbReference type="ARBA" id="ARBA00022452"/>
    </source>
</evidence>
<evidence type="ECO:0000313" key="10">
    <source>
        <dbReference type="EMBL" id="MCQ8895187.1"/>
    </source>
</evidence>
<keyword evidence="8" id="KW-0175">Coiled coil</keyword>
<feature type="chain" id="PRO_5045484609" evidence="9">
    <location>
        <begin position="35"/>
        <end position="460"/>
    </location>
</feature>
<evidence type="ECO:0000256" key="7">
    <source>
        <dbReference type="ARBA" id="ARBA00023237"/>
    </source>
</evidence>
<organism evidence="10 11">
    <name type="scientific">Limnobacter humi</name>
    <dbReference type="NCBI Taxonomy" id="1778671"/>
    <lineage>
        <taxon>Bacteria</taxon>
        <taxon>Pseudomonadati</taxon>
        <taxon>Pseudomonadota</taxon>
        <taxon>Betaproteobacteria</taxon>
        <taxon>Burkholderiales</taxon>
        <taxon>Burkholderiaceae</taxon>
        <taxon>Limnobacter</taxon>
    </lineage>
</organism>
<comment type="subcellular location">
    <subcellularLocation>
        <location evidence="1">Cell outer membrane</location>
    </subcellularLocation>
</comment>
<keyword evidence="6" id="KW-0472">Membrane</keyword>
<protein>
    <submittedName>
        <fullName evidence="10">TolC family outer membrane protein</fullName>
    </submittedName>
</protein>
<keyword evidence="5" id="KW-0812">Transmembrane</keyword>
<feature type="signal peptide" evidence="9">
    <location>
        <begin position="1"/>
        <end position="34"/>
    </location>
</feature>
<dbReference type="PANTHER" id="PTHR30026">
    <property type="entry name" value="OUTER MEMBRANE PROTEIN TOLC"/>
    <property type="match status" value="1"/>
</dbReference>
<keyword evidence="3" id="KW-0813">Transport</keyword>
<evidence type="ECO:0000256" key="3">
    <source>
        <dbReference type="ARBA" id="ARBA00022448"/>
    </source>
</evidence>
<comment type="caution">
    <text evidence="10">The sequence shown here is derived from an EMBL/GenBank/DDBJ whole genome shotgun (WGS) entry which is preliminary data.</text>
</comment>
<sequence length="460" mass="49689">MRRLLDCGLNLAARRFGLAFVAAACMTTASPALAQVRDLASLVRLAKLRDPVYLAAQAQTQADLELENQARGALLPNLNASAQFKKEDTTSSLRGFSVSTSDTPKTYALNLNQALFRPQAWESYKQSQLSGEIAKLALNKAEQDLILRVSKAYFDVLAAQDDLRNLQAQKAATTEQLASAKRNFEVGTATITDQQEAQARYDLIVAQELAARNQLDVRTLVLENIVGERAPMLARLSPDVNLQGVEPVTVDAWAERAQASNLDVQQARLAQIIAKREVKKAREGHLPTVDLNAQVVNTSQQSFDATSGRPFTIDVDNKTLTLAVTVPIFSGGATQSKVRQQAALLEKSQNQLEQANRGAVQGAKSAFLAVNTGLAQVAALETAVKSSELALKANKTGYEVGVRINIDVLNAQQQLNATQRDLSKARYSALVSMLELQAAVGALSVDSVDRINTLLVNNGL</sequence>
<evidence type="ECO:0000313" key="11">
    <source>
        <dbReference type="Proteomes" id="UP001204142"/>
    </source>
</evidence>
<evidence type="ECO:0000256" key="1">
    <source>
        <dbReference type="ARBA" id="ARBA00004442"/>
    </source>
</evidence>
<gene>
    <name evidence="10" type="ORF">NQT62_01890</name>
</gene>
<accession>A0ABT1WCE1</accession>
<evidence type="ECO:0000256" key="9">
    <source>
        <dbReference type="SAM" id="SignalP"/>
    </source>
</evidence>
<dbReference type="Proteomes" id="UP001204142">
    <property type="component" value="Unassembled WGS sequence"/>
</dbReference>
<evidence type="ECO:0000256" key="2">
    <source>
        <dbReference type="ARBA" id="ARBA00007613"/>
    </source>
</evidence>
<dbReference type="PANTHER" id="PTHR30026:SF20">
    <property type="entry name" value="OUTER MEMBRANE PROTEIN TOLC"/>
    <property type="match status" value="1"/>
</dbReference>
<keyword evidence="11" id="KW-1185">Reference proteome</keyword>
<proteinExistence type="inferred from homology"/>